<dbReference type="InterPro" id="IPR050153">
    <property type="entry name" value="Metal_Ion_Import_ABC"/>
</dbReference>
<comment type="caution">
    <text evidence="5">The sequence shown here is derived from an EMBL/GenBank/DDBJ whole genome shotgun (WGS) entry which is preliminary data.</text>
</comment>
<organism evidence="5 6">
    <name type="scientific">Virgibacillus natechei</name>
    <dbReference type="NCBI Taxonomy" id="1216297"/>
    <lineage>
        <taxon>Bacteria</taxon>
        <taxon>Bacillati</taxon>
        <taxon>Bacillota</taxon>
        <taxon>Bacilli</taxon>
        <taxon>Bacillales</taxon>
        <taxon>Bacillaceae</taxon>
        <taxon>Virgibacillus</taxon>
    </lineage>
</organism>
<feature type="domain" description="ABC transporter" evidence="4">
    <location>
        <begin position="5"/>
        <end position="244"/>
    </location>
</feature>
<gene>
    <name evidence="5" type="ORF">J2Z83_001208</name>
</gene>
<keyword evidence="1" id="KW-0813">Transport</keyword>
<dbReference type="InterPro" id="IPR017871">
    <property type="entry name" value="ABC_transporter-like_CS"/>
</dbReference>
<dbReference type="PROSITE" id="PS00211">
    <property type="entry name" value="ABC_TRANSPORTER_1"/>
    <property type="match status" value="1"/>
</dbReference>
<keyword evidence="3 5" id="KW-0067">ATP-binding</keyword>
<evidence type="ECO:0000313" key="6">
    <source>
        <dbReference type="Proteomes" id="UP001519345"/>
    </source>
</evidence>
<evidence type="ECO:0000256" key="3">
    <source>
        <dbReference type="ARBA" id="ARBA00022840"/>
    </source>
</evidence>
<dbReference type="Gene3D" id="3.40.50.300">
    <property type="entry name" value="P-loop containing nucleotide triphosphate hydrolases"/>
    <property type="match status" value="1"/>
</dbReference>
<sequence length="263" mass="30208">MESIITMQDVFWRRDGKKILEDINWEVTKGQHWALLGLNGSGKTTVLNMLNGYIWPTTGKINVLGQPFGKTDIRQLRKSIGWVSSSLEERIRSMQRTQDMIVSGKYASIGLYEDPTEADYEQAIQLMDELACSHLLDRTYETCSQGEKQKILIARALMAEPELLILDEPTNGLDFITREDLLNTIQQLATQKNGPTILFVTHHIEEILPVFSHTLLLRQGTIFAEGKREEVLNSARLTDFFEKNVNVDWHYDRAWMTLQVSHQ</sequence>
<dbReference type="InterPro" id="IPR003593">
    <property type="entry name" value="AAA+_ATPase"/>
</dbReference>
<dbReference type="EMBL" id="JAGGKX010000004">
    <property type="protein sequence ID" value="MBP1969105.1"/>
    <property type="molecule type" value="Genomic_DNA"/>
</dbReference>
<accession>A0ABS4IDX2</accession>
<keyword evidence="2" id="KW-0547">Nucleotide-binding</keyword>
<dbReference type="Pfam" id="PF00005">
    <property type="entry name" value="ABC_tran"/>
    <property type="match status" value="1"/>
</dbReference>
<dbReference type="RefSeq" id="WP_209462311.1">
    <property type="nucleotide sequence ID" value="NZ_CP110224.1"/>
</dbReference>
<dbReference type="InterPro" id="IPR003439">
    <property type="entry name" value="ABC_transporter-like_ATP-bd"/>
</dbReference>
<evidence type="ECO:0000256" key="1">
    <source>
        <dbReference type="ARBA" id="ARBA00022448"/>
    </source>
</evidence>
<dbReference type="CDD" id="cd03214">
    <property type="entry name" value="ABC_Iron-Siderophores_B12_Hemin"/>
    <property type="match status" value="1"/>
</dbReference>
<dbReference type="PROSITE" id="PS50893">
    <property type="entry name" value="ABC_TRANSPORTER_2"/>
    <property type="match status" value="1"/>
</dbReference>
<name>A0ABS4IDX2_9BACI</name>
<dbReference type="SMART" id="SM00382">
    <property type="entry name" value="AAA"/>
    <property type="match status" value="1"/>
</dbReference>
<evidence type="ECO:0000256" key="2">
    <source>
        <dbReference type="ARBA" id="ARBA00022741"/>
    </source>
</evidence>
<evidence type="ECO:0000313" key="5">
    <source>
        <dbReference type="EMBL" id="MBP1969105.1"/>
    </source>
</evidence>
<reference evidence="5 6" key="1">
    <citation type="submission" date="2021-03" db="EMBL/GenBank/DDBJ databases">
        <title>Genomic Encyclopedia of Type Strains, Phase IV (KMG-IV): sequencing the most valuable type-strain genomes for metagenomic binning, comparative biology and taxonomic classification.</title>
        <authorList>
            <person name="Goeker M."/>
        </authorList>
    </citation>
    <scope>NUCLEOTIDE SEQUENCE [LARGE SCALE GENOMIC DNA]</scope>
    <source>
        <strain evidence="5 6">DSM 25609</strain>
    </source>
</reference>
<dbReference type="PANTHER" id="PTHR42734">
    <property type="entry name" value="METAL TRANSPORT SYSTEM ATP-BINDING PROTEIN TM_0124-RELATED"/>
    <property type="match status" value="1"/>
</dbReference>
<keyword evidence="6" id="KW-1185">Reference proteome</keyword>
<dbReference type="InterPro" id="IPR027417">
    <property type="entry name" value="P-loop_NTPase"/>
</dbReference>
<dbReference type="SUPFAM" id="SSF52540">
    <property type="entry name" value="P-loop containing nucleoside triphosphate hydrolases"/>
    <property type="match status" value="1"/>
</dbReference>
<dbReference type="Proteomes" id="UP001519345">
    <property type="component" value="Unassembled WGS sequence"/>
</dbReference>
<dbReference type="GO" id="GO:0005524">
    <property type="term" value="F:ATP binding"/>
    <property type="evidence" value="ECO:0007669"/>
    <property type="project" value="UniProtKB-KW"/>
</dbReference>
<protein>
    <submittedName>
        <fullName evidence="5">Iron complex transport system ATP-binding protein</fullName>
    </submittedName>
</protein>
<evidence type="ECO:0000259" key="4">
    <source>
        <dbReference type="PROSITE" id="PS50893"/>
    </source>
</evidence>
<proteinExistence type="predicted"/>